<organism evidence="1 2">
    <name type="scientific">Carnegiea gigantea</name>
    <dbReference type="NCBI Taxonomy" id="171969"/>
    <lineage>
        <taxon>Eukaryota</taxon>
        <taxon>Viridiplantae</taxon>
        <taxon>Streptophyta</taxon>
        <taxon>Embryophyta</taxon>
        <taxon>Tracheophyta</taxon>
        <taxon>Spermatophyta</taxon>
        <taxon>Magnoliopsida</taxon>
        <taxon>eudicotyledons</taxon>
        <taxon>Gunneridae</taxon>
        <taxon>Pentapetalae</taxon>
        <taxon>Caryophyllales</taxon>
        <taxon>Cactineae</taxon>
        <taxon>Cactaceae</taxon>
        <taxon>Cactoideae</taxon>
        <taxon>Echinocereeae</taxon>
        <taxon>Carnegiea</taxon>
    </lineage>
</organism>
<keyword evidence="2" id="KW-1185">Reference proteome</keyword>
<protein>
    <submittedName>
        <fullName evidence="1">Uncharacterized protein</fullName>
    </submittedName>
</protein>
<accession>A0A9Q1JM17</accession>
<proteinExistence type="predicted"/>
<sequence length="191" mass="22179">MKDNCKPRDIFILNNREKDRYFETIDSNLYFCIHSDMCFLLDCKSSMCITVDGLRNMDRVKKNPNYSSHISITECEKQHETNIEKNNRNACPIRCTCKTSDGDYINPYTPHNASANVVALHSAREKSQPSREQSMKESDISHSKLEILDYDDFAIAPHHILLQVLSFGLLYLGKVNFYFCFPSTRYEVRTT</sequence>
<gene>
    <name evidence="1" type="ORF">Cgig2_008696</name>
</gene>
<comment type="caution">
    <text evidence="1">The sequence shown here is derived from an EMBL/GenBank/DDBJ whole genome shotgun (WGS) entry which is preliminary data.</text>
</comment>
<dbReference type="EMBL" id="JAKOGI010001434">
    <property type="protein sequence ID" value="KAJ8425646.1"/>
    <property type="molecule type" value="Genomic_DNA"/>
</dbReference>
<reference evidence="1" key="1">
    <citation type="submission" date="2022-04" db="EMBL/GenBank/DDBJ databases">
        <title>Carnegiea gigantea Genome sequencing and assembly v2.</title>
        <authorList>
            <person name="Copetti D."/>
            <person name="Sanderson M.J."/>
            <person name="Burquez A."/>
            <person name="Wojciechowski M.F."/>
        </authorList>
    </citation>
    <scope>NUCLEOTIDE SEQUENCE</scope>
    <source>
        <strain evidence="1">SGP5-SGP5p</strain>
        <tissue evidence="1">Aerial part</tissue>
    </source>
</reference>
<evidence type="ECO:0000313" key="2">
    <source>
        <dbReference type="Proteomes" id="UP001153076"/>
    </source>
</evidence>
<name>A0A9Q1JM17_9CARY</name>
<dbReference type="Proteomes" id="UP001153076">
    <property type="component" value="Unassembled WGS sequence"/>
</dbReference>
<dbReference type="AlphaFoldDB" id="A0A9Q1JM17"/>
<evidence type="ECO:0000313" key="1">
    <source>
        <dbReference type="EMBL" id="KAJ8425646.1"/>
    </source>
</evidence>